<dbReference type="AlphaFoldDB" id="A0A423SK52"/>
<dbReference type="EMBL" id="QCYY01003221">
    <property type="protein sequence ID" value="ROT64625.1"/>
    <property type="molecule type" value="Genomic_DNA"/>
</dbReference>
<sequence length="247" mass="27779">MVGGDRASLATFLVLALLMSPLEAGKILVLHPMYAASHVLTLRALAKGLVARGHEVTVLRWKDTHNYPDANHPGIKEHVLAINNTDGTIPRLTVEERASFEMPQELMWRKGTSWTALPVDTFLTVGAFCRSLLEREQLREELRREKFDIAIVDILYNECSLALAHDLGLPSIGYWAFTFAGGEPQYTTAFSPPSSVPLILSHCPEVMSFWERLWNHFVAFSSHVVMQTQFAVTSYQIRHYCRRAVAG</sequence>
<dbReference type="GO" id="GO:0008194">
    <property type="term" value="F:UDP-glycosyltransferase activity"/>
    <property type="evidence" value="ECO:0007669"/>
    <property type="project" value="InterPro"/>
</dbReference>
<dbReference type="Pfam" id="PF00201">
    <property type="entry name" value="UDPGT"/>
    <property type="match status" value="1"/>
</dbReference>
<gene>
    <name evidence="5" type="ORF">C7M84_017428</name>
</gene>
<evidence type="ECO:0000256" key="1">
    <source>
        <dbReference type="ARBA" id="ARBA00009995"/>
    </source>
</evidence>
<dbReference type="PANTHER" id="PTHR48043:SF145">
    <property type="entry name" value="FI06409P-RELATED"/>
    <property type="match status" value="1"/>
</dbReference>
<keyword evidence="2" id="KW-0328">Glycosyltransferase</keyword>
<evidence type="ECO:0000256" key="2">
    <source>
        <dbReference type="ARBA" id="ARBA00022676"/>
    </source>
</evidence>
<dbReference type="OrthoDB" id="5835829at2759"/>
<dbReference type="Gene3D" id="3.40.50.2000">
    <property type="entry name" value="Glycogen Phosphorylase B"/>
    <property type="match status" value="1"/>
</dbReference>
<feature type="signal peptide" evidence="4">
    <location>
        <begin position="1"/>
        <end position="24"/>
    </location>
</feature>
<dbReference type="SUPFAM" id="SSF53756">
    <property type="entry name" value="UDP-Glycosyltransferase/glycogen phosphorylase"/>
    <property type="match status" value="1"/>
</dbReference>
<proteinExistence type="inferred from homology"/>
<dbReference type="Proteomes" id="UP000283509">
    <property type="component" value="Unassembled WGS sequence"/>
</dbReference>
<comment type="similarity">
    <text evidence="1">Belongs to the UDP-glycosyltransferase family.</text>
</comment>
<evidence type="ECO:0000313" key="6">
    <source>
        <dbReference type="Proteomes" id="UP000283509"/>
    </source>
</evidence>
<protein>
    <submittedName>
        <fullName evidence="5">Putative UDP-glucuronosyltransferase 1-9-like</fullName>
    </submittedName>
</protein>
<evidence type="ECO:0000256" key="3">
    <source>
        <dbReference type="ARBA" id="ARBA00022679"/>
    </source>
</evidence>
<evidence type="ECO:0000256" key="4">
    <source>
        <dbReference type="SAM" id="SignalP"/>
    </source>
</evidence>
<dbReference type="PANTHER" id="PTHR48043">
    <property type="entry name" value="EG:EG0003.4 PROTEIN-RELATED"/>
    <property type="match status" value="1"/>
</dbReference>
<keyword evidence="3 5" id="KW-0808">Transferase</keyword>
<keyword evidence="6" id="KW-1185">Reference proteome</keyword>
<name>A0A423SK52_PENVA</name>
<dbReference type="STRING" id="6689.A0A423SK52"/>
<comment type="caution">
    <text evidence="5">The sequence shown here is derived from an EMBL/GenBank/DDBJ whole genome shotgun (WGS) entry which is preliminary data.</text>
</comment>
<feature type="chain" id="PRO_5019143535" evidence="4">
    <location>
        <begin position="25"/>
        <end position="247"/>
    </location>
</feature>
<organism evidence="5 6">
    <name type="scientific">Penaeus vannamei</name>
    <name type="common">Whiteleg shrimp</name>
    <name type="synonym">Litopenaeus vannamei</name>
    <dbReference type="NCBI Taxonomy" id="6689"/>
    <lineage>
        <taxon>Eukaryota</taxon>
        <taxon>Metazoa</taxon>
        <taxon>Ecdysozoa</taxon>
        <taxon>Arthropoda</taxon>
        <taxon>Crustacea</taxon>
        <taxon>Multicrustacea</taxon>
        <taxon>Malacostraca</taxon>
        <taxon>Eumalacostraca</taxon>
        <taxon>Eucarida</taxon>
        <taxon>Decapoda</taxon>
        <taxon>Dendrobranchiata</taxon>
        <taxon>Penaeoidea</taxon>
        <taxon>Penaeidae</taxon>
        <taxon>Penaeus</taxon>
    </lineage>
</organism>
<accession>A0A423SK52</accession>
<reference evidence="5 6" key="2">
    <citation type="submission" date="2019-01" db="EMBL/GenBank/DDBJ databases">
        <title>The decoding of complex shrimp genome reveals the adaptation for benthos swimmer, frequently molting mechanism and breeding impact on genome.</title>
        <authorList>
            <person name="Sun Y."/>
            <person name="Gao Y."/>
            <person name="Yu Y."/>
        </authorList>
    </citation>
    <scope>NUCLEOTIDE SEQUENCE [LARGE SCALE GENOMIC DNA]</scope>
    <source>
        <tissue evidence="5">Muscle</tissue>
    </source>
</reference>
<dbReference type="InterPro" id="IPR050271">
    <property type="entry name" value="UDP-glycosyltransferase"/>
</dbReference>
<evidence type="ECO:0000313" key="5">
    <source>
        <dbReference type="EMBL" id="ROT64625.1"/>
    </source>
</evidence>
<keyword evidence="4" id="KW-0732">Signal</keyword>
<reference evidence="5 6" key="1">
    <citation type="submission" date="2018-04" db="EMBL/GenBank/DDBJ databases">
        <authorList>
            <person name="Zhang X."/>
            <person name="Yuan J."/>
            <person name="Li F."/>
            <person name="Xiang J."/>
        </authorList>
    </citation>
    <scope>NUCLEOTIDE SEQUENCE [LARGE SCALE GENOMIC DNA]</scope>
    <source>
        <tissue evidence="5">Muscle</tissue>
    </source>
</reference>
<dbReference type="InterPro" id="IPR002213">
    <property type="entry name" value="UDP_glucos_trans"/>
</dbReference>